<evidence type="ECO:0000313" key="8">
    <source>
        <dbReference type="Proteomes" id="UP000094669"/>
    </source>
</evidence>
<feature type="domain" description="PPIase cyclophilin-type" evidence="6">
    <location>
        <begin position="11"/>
        <end position="150"/>
    </location>
</feature>
<comment type="caution">
    <text evidence="7">The sequence shown here is derived from an EMBL/GenBank/DDBJ whole genome shotgun (WGS) entry which is preliminary data.</text>
</comment>
<evidence type="ECO:0000313" key="7">
    <source>
        <dbReference type="EMBL" id="PNV75654.1"/>
    </source>
</evidence>
<comment type="function">
    <text evidence="1 5">PPIases accelerate the folding of proteins. It catalyzes the cis-trans isomerization of proline imidic peptide bonds in oligopeptides.</text>
</comment>
<evidence type="ECO:0000259" key="6">
    <source>
        <dbReference type="PROSITE" id="PS50072"/>
    </source>
</evidence>
<keyword evidence="4 5" id="KW-0413">Isomerase</keyword>
<reference evidence="7" key="1">
    <citation type="submission" date="2018-01" db="EMBL/GenBank/DDBJ databases">
        <title>Genomic characterization of Leptospira inadai serogroup Lyme isolated from captured rat in Brazil and comparative analysis with human reference strain.</title>
        <authorList>
            <person name="Moreno L.Z."/>
            <person name="Loureiro A.P."/>
            <person name="Miraglia F."/>
            <person name="Kremer F.S."/>
            <person name="Eslabao M.R."/>
            <person name="Dellagostin O.A."/>
            <person name="Lilenbaum W."/>
            <person name="Moreno A.M."/>
        </authorList>
    </citation>
    <scope>NUCLEOTIDE SEQUENCE [LARGE SCALE GENOMIC DNA]</scope>
    <source>
        <strain evidence="7">M34/99</strain>
    </source>
</reference>
<dbReference type="CDD" id="cd00317">
    <property type="entry name" value="cyclophilin"/>
    <property type="match status" value="1"/>
</dbReference>
<dbReference type="InterPro" id="IPR020892">
    <property type="entry name" value="Cyclophilin-type_PPIase_CS"/>
</dbReference>
<sequence length="153" mass="16677">MPFAKFVTNRGTFSVLLDTEKAPVTTGNFIELAKKGYYNGLIFHRVIPNFMIQGGCPSGTGTGGPGYKIKDEFHPDLKNKKFTISMANAGPNTGGSQFFINVRDNLYLDNRHAVFGHVTEGEDIVLGISETETGPGDRPVQPVVIESLEILET</sequence>
<dbReference type="Gene3D" id="2.40.100.10">
    <property type="entry name" value="Cyclophilin-like"/>
    <property type="match status" value="1"/>
</dbReference>
<comment type="catalytic activity">
    <reaction evidence="5">
        <text>[protein]-peptidylproline (omega=180) = [protein]-peptidylproline (omega=0)</text>
        <dbReference type="Rhea" id="RHEA:16237"/>
        <dbReference type="Rhea" id="RHEA-COMP:10747"/>
        <dbReference type="Rhea" id="RHEA-COMP:10748"/>
        <dbReference type="ChEBI" id="CHEBI:83833"/>
        <dbReference type="ChEBI" id="CHEBI:83834"/>
        <dbReference type="EC" id="5.2.1.8"/>
    </reaction>
</comment>
<dbReference type="InterPro" id="IPR024936">
    <property type="entry name" value="Cyclophilin-type_PPIase"/>
</dbReference>
<dbReference type="InterPro" id="IPR044666">
    <property type="entry name" value="Cyclophilin_A-like"/>
</dbReference>
<evidence type="ECO:0000256" key="1">
    <source>
        <dbReference type="ARBA" id="ARBA00002388"/>
    </source>
</evidence>
<dbReference type="PIRSF" id="PIRSF001467">
    <property type="entry name" value="Peptidylpro_ismrse"/>
    <property type="match status" value="1"/>
</dbReference>
<dbReference type="PANTHER" id="PTHR45625">
    <property type="entry name" value="PEPTIDYL-PROLYL CIS-TRANS ISOMERASE-RELATED"/>
    <property type="match status" value="1"/>
</dbReference>
<dbReference type="Proteomes" id="UP000094669">
    <property type="component" value="Unassembled WGS sequence"/>
</dbReference>
<keyword evidence="8" id="KW-1185">Reference proteome</keyword>
<dbReference type="SUPFAM" id="SSF50891">
    <property type="entry name" value="Cyclophilin-like"/>
    <property type="match status" value="1"/>
</dbReference>
<organism evidence="7 8">
    <name type="scientific">Leptospira inadai serovar Lyme</name>
    <dbReference type="NCBI Taxonomy" id="293084"/>
    <lineage>
        <taxon>Bacteria</taxon>
        <taxon>Pseudomonadati</taxon>
        <taxon>Spirochaetota</taxon>
        <taxon>Spirochaetia</taxon>
        <taxon>Leptospirales</taxon>
        <taxon>Leptospiraceae</taxon>
        <taxon>Leptospira</taxon>
    </lineage>
</organism>
<dbReference type="PANTHER" id="PTHR45625:SF4">
    <property type="entry name" value="PEPTIDYLPROLYL ISOMERASE DOMAIN AND WD REPEAT-CONTAINING PROTEIN 1"/>
    <property type="match status" value="1"/>
</dbReference>
<dbReference type="EMBL" id="MCRM02000005">
    <property type="protein sequence ID" value="PNV75654.1"/>
    <property type="molecule type" value="Genomic_DNA"/>
</dbReference>
<evidence type="ECO:0000256" key="5">
    <source>
        <dbReference type="RuleBase" id="RU363019"/>
    </source>
</evidence>
<dbReference type="PROSITE" id="PS50072">
    <property type="entry name" value="CSA_PPIASE_2"/>
    <property type="match status" value="1"/>
</dbReference>
<dbReference type="PRINTS" id="PR00153">
    <property type="entry name" value="CSAPPISMRASE"/>
</dbReference>
<dbReference type="InterPro" id="IPR002130">
    <property type="entry name" value="Cyclophilin-type_PPIase_dom"/>
</dbReference>
<name>A0ABX4YK42_9LEPT</name>
<protein>
    <recommendedName>
        <fullName evidence="5">Peptidyl-prolyl cis-trans isomerase</fullName>
        <shortName evidence="5">PPIase</shortName>
        <ecNumber evidence="5">5.2.1.8</ecNumber>
    </recommendedName>
</protein>
<keyword evidence="3 5" id="KW-0697">Rotamase</keyword>
<comment type="similarity">
    <text evidence="2 5">Belongs to the cyclophilin-type PPIase family.</text>
</comment>
<evidence type="ECO:0000256" key="2">
    <source>
        <dbReference type="ARBA" id="ARBA00007365"/>
    </source>
</evidence>
<dbReference type="RefSeq" id="WP_010410654.1">
    <property type="nucleotide sequence ID" value="NZ_MCRM02000005.1"/>
</dbReference>
<dbReference type="Pfam" id="PF00160">
    <property type="entry name" value="Pro_isomerase"/>
    <property type="match status" value="1"/>
</dbReference>
<dbReference type="EC" id="5.2.1.8" evidence="5"/>
<accession>A0ABX4YK42</accession>
<dbReference type="PROSITE" id="PS00170">
    <property type="entry name" value="CSA_PPIASE_1"/>
    <property type="match status" value="1"/>
</dbReference>
<dbReference type="InterPro" id="IPR029000">
    <property type="entry name" value="Cyclophilin-like_dom_sf"/>
</dbReference>
<proteinExistence type="inferred from homology"/>
<gene>
    <name evidence="7" type="ORF">BES34_006275</name>
</gene>
<evidence type="ECO:0000256" key="3">
    <source>
        <dbReference type="ARBA" id="ARBA00023110"/>
    </source>
</evidence>
<dbReference type="GO" id="GO:0016853">
    <property type="term" value="F:isomerase activity"/>
    <property type="evidence" value="ECO:0007669"/>
    <property type="project" value="UniProtKB-KW"/>
</dbReference>
<evidence type="ECO:0000256" key="4">
    <source>
        <dbReference type="ARBA" id="ARBA00023235"/>
    </source>
</evidence>